<keyword evidence="14" id="KW-0812">Transmembrane</keyword>
<dbReference type="GO" id="GO:0036374">
    <property type="term" value="F:glutathione hydrolase activity"/>
    <property type="evidence" value="ECO:0000318"/>
    <property type="project" value="GO_Central"/>
</dbReference>
<comment type="subunit">
    <text evidence="8">Heterodimer composed of the light and heavy chains. The active site is located in the light chain.</text>
</comment>
<keyword evidence="13" id="KW-0378">Hydrolase</keyword>
<keyword evidence="17" id="KW-1185">Reference proteome</keyword>
<evidence type="ECO:0000256" key="12">
    <source>
        <dbReference type="PIRSR" id="PIRSR600101-2"/>
    </source>
</evidence>
<evidence type="ECO:0000256" key="4">
    <source>
        <dbReference type="ARBA" id="ARBA00009381"/>
    </source>
</evidence>
<feature type="binding site" evidence="12">
    <location>
        <position position="141"/>
    </location>
    <ligand>
        <name>L-glutamate</name>
        <dbReference type="ChEBI" id="CHEBI:29985"/>
    </ligand>
</feature>
<evidence type="ECO:0000256" key="6">
    <source>
        <dbReference type="ARBA" id="ARBA00022968"/>
    </source>
</evidence>
<dbReference type="EC" id="2.3.2.2" evidence="13"/>
<dbReference type="AlphaFoldDB" id="B6K3X1"/>
<proteinExistence type="inferred from homology"/>
<feature type="transmembrane region" description="Helical" evidence="14">
    <location>
        <begin position="39"/>
        <end position="57"/>
    </location>
</feature>
<dbReference type="NCBIfam" id="TIGR00066">
    <property type="entry name" value="g_glut_trans"/>
    <property type="match status" value="1"/>
</dbReference>
<dbReference type="MEROPS" id="T03.011"/>
<dbReference type="Pfam" id="PF01019">
    <property type="entry name" value="G_glu_transpept"/>
    <property type="match status" value="1"/>
</dbReference>
<dbReference type="eggNOG" id="KOG2410">
    <property type="taxonomic scope" value="Eukaryota"/>
</dbReference>
<comment type="function">
    <text evidence="13">Cleaves the gamma-glutamyl peptide bond of glutathione and glutathione conjugates.</text>
</comment>
<evidence type="ECO:0000256" key="5">
    <source>
        <dbReference type="ARBA" id="ARBA00022670"/>
    </source>
</evidence>
<dbReference type="InterPro" id="IPR000101">
    <property type="entry name" value="GGT_peptidase"/>
</dbReference>
<dbReference type="OMA" id="KDGCICA"/>
<evidence type="ECO:0000313" key="17">
    <source>
        <dbReference type="Proteomes" id="UP000001744"/>
    </source>
</evidence>
<dbReference type="FunFam" id="3.60.20.40:FF:000001">
    <property type="entry name" value="Gamma-glutamyltranspeptidase 1"/>
    <property type="match status" value="1"/>
</dbReference>
<evidence type="ECO:0000313" key="15">
    <source>
        <dbReference type="EMBL" id="EEB08178.1"/>
    </source>
</evidence>
<dbReference type="FunFam" id="1.10.246.130:FF:000001">
    <property type="entry name" value="Gamma-glutamyltransferase 5 isoform 1"/>
    <property type="match status" value="1"/>
</dbReference>
<dbReference type="PRINTS" id="PR01210">
    <property type="entry name" value="GGTRANSPTASE"/>
</dbReference>
<organism evidence="15 17">
    <name type="scientific">Schizosaccharomyces japonicus (strain yFS275 / FY16936)</name>
    <name type="common">Fission yeast</name>
    <dbReference type="NCBI Taxonomy" id="402676"/>
    <lineage>
        <taxon>Eukaryota</taxon>
        <taxon>Fungi</taxon>
        <taxon>Dikarya</taxon>
        <taxon>Ascomycota</taxon>
        <taxon>Taphrinomycotina</taxon>
        <taxon>Schizosaccharomycetes</taxon>
        <taxon>Schizosaccharomycetales</taxon>
        <taxon>Schizosaccharomycetaceae</taxon>
        <taxon>Schizosaccharomyces</taxon>
    </lineage>
</organism>
<keyword evidence="14" id="KW-1133">Transmembrane helix</keyword>
<evidence type="ECO:0000313" key="16">
    <source>
        <dbReference type="JaponicusDB" id="SJAG_03316"/>
    </source>
</evidence>
<dbReference type="SUPFAM" id="SSF56235">
    <property type="entry name" value="N-terminal nucleophile aminohydrolases (Ntn hydrolases)"/>
    <property type="match status" value="1"/>
</dbReference>
<dbReference type="EC" id="3.4.19.13" evidence="13"/>
<keyword evidence="7 13" id="KW-0012">Acyltransferase</keyword>
<evidence type="ECO:0000256" key="13">
    <source>
        <dbReference type="RuleBase" id="RU368068"/>
    </source>
</evidence>
<keyword evidence="13" id="KW-0808">Transferase</keyword>
<comment type="pathway">
    <text evidence="3 13">Sulfur metabolism; glutathione metabolism.</text>
</comment>
<feature type="binding site" evidence="12">
    <location>
        <begin position="429"/>
        <end position="431"/>
    </location>
    <ligand>
        <name>L-glutamate</name>
        <dbReference type="ChEBI" id="CHEBI:29985"/>
    </ligand>
</feature>
<dbReference type="GeneID" id="7052482"/>
<keyword evidence="6" id="KW-0735">Signal-anchor</keyword>
<comment type="similarity">
    <text evidence="4">Belongs to the gamma-glutamyltransferase family.</text>
</comment>
<sequence>MAPTEQTPLLTTAGEEENLTWKGRLHRWVSARRYSRRTLFIRIGAVLLASSILYLLLKHHPEPVLPPSLLVSGRRGAIAAEVDVCSSIGTRILEQGGNAVDAAIGAALCVGTINFFSSGIGGGGFMLVHAPTGEATSFNFRETAPANASKDMFTENPILAQLGALSVGVPGELAGMYEAWSRYGELDWQCIVEPSARLAAKGFRVSKVLAERLRVPYLLGLKEDPVWASVIAPEGHLLMEGETMQRPAYAETLLQIAREGVQSFYNGSLAHVMVRYLQSKGGIITKEDFANYRVEVEPALETQYRNRTVYTTQLPSGGPALIEGLNILDGFDFDTLTSHERLQVIIETMKWMFAGRSQLGDPKYIQENLEKVKELLDPEHAKAIRANISLDRTFPYEYYQPAFDVAENHGTTHVTAIDSKGFTASITSTVNLEFGSHLMDPTTGVVFNDEMDDFSIPGARNAFNVSASPWNYVAPGKRPLSSSAPTVVLDAAGERVDLALGGSGGSRILTAVLNTIINYVDLHYDLEQSITLPRAHHQLLPELVLLEPGFTKKTIDFLTGVGHDVFQLGPKPLSEIQAVNQLGSLYFGFSDPRKAGVAAAL</sequence>
<dbReference type="VEuPathDB" id="FungiDB:SJAG_03316"/>
<dbReference type="UniPathway" id="UPA00204"/>
<accession>B6K3X1</accession>
<dbReference type="GO" id="GO:0012505">
    <property type="term" value="C:endomembrane system"/>
    <property type="evidence" value="ECO:0007669"/>
    <property type="project" value="UniProtKB-SubCell"/>
</dbReference>
<evidence type="ECO:0000256" key="11">
    <source>
        <dbReference type="PIRSR" id="PIRSR600101-1"/>
    </source>
</evidence>
<dbReference type="InterPro" id="IPR043138">
    <property type="entry name" value="GGT_lsub"/>
</dbReference>
<reference evidence="15 17" key="1">
    <citation type="journal article" date="2011" name="Science">
        <title>Comparative functional genomics of the fission yeasts.</title>
        <authorList>
            <person name="Rhind N."/>
            <person name="Chen Z."/>
            <person name="Yassour M."/>
            <person name="Thompson D.A."/>
            <person name="Haas B.J."/>
            <person name="Habib N."/>
            <person name="Wapinski I."/>
            <person name="Roy S."/>
            <person name="Lin M.F."/>
            <person name="Heiman D.I."/>
            <person name="Young S.K."/>
            <person name="Furuya K."/>
            <person name="Guo Y."/>
            <person name="Pidoux A."/>
            <person name="Chen H.M."/>
            <person name="Robbertse B."/>
            <person name="Goldberg J.M."/>
            <person name="Aoki K."/>
            <person name="Bayne E.H."/>
            <person name="Berlin A.M."/>
            <person name="Desjardins C.A."/>
            <person name="Dobbs E."/>
            <person name="Dukaj L."/>
            <person name="Fan L."/>
            <person name="FitzGerald M.G."/>
            <person name="French C."/>
            <person name="Gujja S."/>
            <person name="Hansen K."/>
            <person name="Keifenheim D."/>
            <person name="Levin J.Z."/>
            <person name="Mosher R.A."/>
            <person name="Mueller C.A."/>
            <person name="Pfiffner J."/>
            <person name="Priest M."/>
            <person name="Russ C."/>
            <person name="Smialowska A."/>
            <person name="Swoboda P."/>
            <person name="Sykes S.M."/>
            <person name="Vaughn M."/>
            <person name="Vengrova S."/>
            <person name="Yoder R."/>
            <person name="Zeng Q."/>
            <person name="Allshire R."/>
            <person name="Baulcombe D."/>
            <person name="Birren B.W."/>
            <person name="Brown W."/>
            <person name="Ekwall K."/>
            <person name="Kellis M."/>
            <person name="Leatherwood J."/>
            <person name="Levin H."/>
            <person name="Margalit H."/>
            <person name="Martienssen R."/>
            <person name="Nieduszynski C.A."/>
            <person name="Spatafora J.W."/>
            <person name="Friedman N."/>
            <person name="Dalgaard J.Z."/>
            <person name="Baumann P."/>
            <person name="Niki H."/>
            <person name="Regev A."/>
            <person name="Nusbaum C."/>
        </authorList>
    </citation>
    <scope>NUCLEOTIDE SEQUENCE [LARGE SCALE GENOMIC DNA]</scope>
    <source>
        <strain evidence="17">yFS275 / FY16936</strain>
    </source>
</reference>
<name>B6K3X1_SCHJY</name>
<feature type="binding site" evidence="12">
    <location>
        <begin position="481"/>
        <end position="482"/>
    </location>
    <ligand>
        <name>L-glutamate</name>
        <dbReference type="ChEBI" id="CHEBI:29985"/>
    </ligand>
</feature>
<dbReference type="RefSeq" id="XP_002174471.1">
    <property type="nucleotide sequence ID" value="XM_002174435.2"/>
</dbReference>
<feature type="active site" description="Nucleophile" evidence="11">
    <location>
        <position position="411"/>
    </location>
</feature>
<dbReference type="Gene3D" id="1.10.246.130">
    <property type="match status" value="1"/>
</dbReference>
<keyword evidence="14" id="KW-0472">Membrane</keyword>
<comment type="catalytic activity">
    <reaction evidence="9 13">
        <text>an N-terminal (5-L-glutamyl)-[peptide] + an alpha-amino acid = 5-L-glutamyl amino acid + an N-terminal L-alpha-aminoacyl-[peptide]</text>
        <dbReference type="Rhea" id="RHEA:23904"/>
        <dbReference type="Rhea" id="RHEA-COMP:9780"/>
        <dbReference type="Rhea" id="RHEA-COMP:9795"/>
        <dbReference type="ChEBI" id="CHEBI:77644"/>
        <dbReference type="ChEBI" id="CHEBI:78597"/>
        <dbReference type="ChEBI" id="CHEBI:78599"/>
        <dbReference type="ChEBI" id="CHEBI:78608"/>
        <dbReference type="EC" id="2.3.2.2"/>
    </reaction>
</comment>
<gene>
    <name evidence="16" type="primary">ggt2</name>
    <name evidence="15" type="ORF">SJAG_03316</name>
</gene>
<evidence type="ECO:0000256" key="10">
    <source>
        <dbReference type="ARBA" id="ARBA00060399"/>
    </source>
</evidence>
<evidence type="ECO:0000256" key="2">
    <source>
        <dbReference type="ARBA" id="ARBA00001089"/>
    </source>
</evidence>
<dbReference type="Gene3D" id="3.60.20.40">
    <property type="match status" value="1"/>
</dbReference>
<evidence type="ECO:0000256" key="14">
    <source>
        <dbReference type="SAM" id="Phobius"/>
    </source>
</evidence>
<feature type="binding site" evidence="12">
    <location>
        <position position="453"/>
    </location>
    <ligand>
        <name>L-glutamate</name>
        <dbReference type="ChEBI" id="CHEBI:29985"/>
    </ligand>
</feature>
<dbReference type="InterPro" id="IPR043137">
    <property type="entry name" value="GGT_ssub_C"/>
</dbReference>
<dbReference type="PANTHER" id="PTHR11686:SF9">
    <property type="entry name" value="RE13973P"/>
    <property type="match status" value="1"/>
</dbReference>
<comment type="catalytic activity">
    <reaction evidence="1 13">
        <text>an S-substituted glutathione + H2O = an S-substituted L-cysteinylglycine + L-glutamate</text>
        <dbReference type="Rhea" id="RHEA:59468"/>
        <dbReference type="ChEBI" id="CHEBI:15377"/>
        <dbReference type="ChEBI" id="CHEBI:29985"/>
        <dbReference type="ChEBI" id="CHEBI:90779"/>
        <dbReference type="ChEBI" id="CHEBI:143103"/>
        <dbReference type="EC" id="3.4.19.13"/>
    </reaction>
</comment>
<dbReference type="GO" id="GO:0103068">
    <property type="term" value="F:leukotriene C4 gamma-glutamyl transferase activity"/>
    <property type="evidence" value="ECO:0007669"/>
    <property type="project" value="UniProtKB-EC"/>
</dbReference>
<dbReference type="OrthoDB" id="1081007at2759"/>
<dbReference type="GO" id="GO:0006508">
    <property type="term" value="P:proteolysis"/>
    <property type="evidence" value="ECO:0007669"/>
    <property type="project" value="UniProtKB-KW"/>
</dbReference>
<dbReference type="Proteomes" id="UP000001744">
    <property type="component" value="Unassembled WGS sequence"/>
</dbReference>
<dbReference type="GO" id="GO:0005886">
    <property type="term" value="C:plasma membrane"/>
    <property type="evidence" value="ECO:0000318"/>
    <property type="project" value="GO_Central"/>
</dbReference>
<dbReference type="GO" id="GO:0006751">
    <property type="term" value="P:glutathione catabolic process"/>
    <property type="evidence" value="ECO:0000318"/>
    <property type="project" value="GO_Central"/>
</dbReference>
<dbReference type="JaponicusDB" id="SJAG_03316">
    <property type="gene designation" value="ggt2"/>
</dbReference>
<evidence type="ECO:0000256" key="9">
    <source>
        <dbReference type="ARBA" id="ARBA00047417"/>
    </source>
</evidence>
<keyword evidence="5" id="KW-0645">Protease</keyword>
<evidence type="ECO:0000256" key="7">
    <source>
        <dbReference type="ARBA" id="ARBA00023315"/>
    </source>
</evidence>
<comment type="subcellular location">
    <subcellularLocation>
        <location evidence="10">Endomembrane system</location>
        <topology evidence="10">Single-pass type II membrane protein</topology>
    </subcellularLocation>
</comment>
<protein>
    <recommendedName>
        <fullName evidence="13">Glutathione hydrolase</fullName>
        <ecNumber evidence="13">2.3.2.2</ecNumber>
        <ecNumber evidence="13">3.4.19.13</ecNumber>
    </recommendedName>
    <alternativeName>
        <fullName evidence="13">Gamma-glutamyltransferase</fullName>
    </alternativeName>
    <alternativeName>
        <fullName evidence="13">Gamma-glutamyltranspeptidase</fullName>
    </alternativeName>
</protein>
<dbReference type="STRING" id="402676.B6K3X1"/>
<comment type="catalytic activity">
    <reaction evidence="2 13">
        <text>glutathione + H2O = L-cysteinylglycine + L-glutamate</text>
        <dbReference type="Rhea" id="RHEA:28807"/>
        <dbReference type="ChEBI" id="CHEBI:15377"/>
        <dbReference type="ChEBI" id="CHEBI:29985"/>
        <dbReference type="ChEBI" id="CHEBI:57925"/>
        <dbReference type="ChEBI" id="CHEBI:61694"/>
        <dbReference type="EC" id="3.4.19.13"/>
    </reaction>
</comment>
<dbReference type="HOGENOM" id="CLU_014813_4_0_1"/>
<evidence type="ECO:0000256" key="1">
    <source>
        <dbReference type="ARBA" id="ARBA00001049"/>
    </source>
</evidence>
<evidence type="ECO:0000256" key="3">
    <source>
        <dbReference type="ARBA" id="ARBA00005115"/>
    </source>
</evidence>
<dbReference type="GO" id="GO:0000324">
    <property type="term" value="C:fungal-type vacuole"/>
    <property type="evidence" value="ECO:0000318"/>
    <property type="project" value="GO_Central"/>
</dbReference>
<evidence type="ECO:0000256" key="8">
    <source>
        <dbReference type="ARBA" id="ARBA00047169"/>
    </source>
</evidence>
<dbReference type="PANTHER" id="PTHR11686">
    <property type="entry name" value="GAMMA GLUTAMYL TRANSPEPTIDASE"/>
    <property type="match status" value="1"/>
</dbReference>
<dbReference type="EMBL" id="KE651167">
    <property type="protein sequence ID" value="EEB08178.1"/>
    <property type="molecule type" value="Genomic_DNA"/>
</dbReference>
<dbReference type="InterPro" id="IPR029055">
    <property type="entry name" value="Ntn_hydrolases_N"/>
</dbReference>
<feature type="binding site" evidence="12">
    <location>
        <position position="505"/>
    </location>
    <ligand>
        <name>L-glutamate</name>
        <dbReference type="ChEBI" id="CHEBI:29985"/>
    </ligand>
</feature>